<dbReference type="RefSeq" id="WP_197904738.1">
    <property type="nucleotide sequence ID" value="NZ_AP021874.1"/>
</dbReference>
<gene>
    <name evidence="5" type="ORF">DSCA_08700</name>
</gene>
<accession>A0A5K7YFW2</accession>
<dbReference type="EMBL" id="AP021874">
    <property type="protein sequence ID" value="BBO66940.1"/>
    <property type="molecule type" value="Genomic_DNA"/>
</dbReference>
<name>A0A5K7YFW2_9BACT</name>
<dbReference type="PANTHER" id="PTHR47429:SF2">
    <property type="entry name" value="PROTEIN TWIN LOV 1"/>
    <property type="match status" value="1"/>
</dbReference>
<keyword evidence="2" id="KW-0288">FMN</keyword>
<dbReference type="NCBIfam" id="TIGR00229">
    <property type="entry name" value="sensory_box"/>
    <property type="match status" value="1"/>
</dbReference>
<keyword evidence="3" id="KW-0157">Chromophore</keyword>
<dbReference type="Pfam" id="PF13426">
    <property type="entry name" value="PAS_9"/>
    <property type="match status" value="1"/>
</dbReference>
<keyword evidence="1" id="KW-0285">Flavoprotein</keyword>
<dbReference type="CDD" id="cd00130">
    <property type="entry name" value="PAS"/>
    <property type="match status" value="1"/>
</dbReference>
<evidence type="ECO:0000256" key="3">
    <source>
        <dbReference type="ARBA" id="ARBA00022991"/>
    </source>
</evidence>
<evidence type="ECO:0000259" key="4">
    <source>
        <dbReference type="PROSITE" id="PS50112"/>
    </source>
</evidence>
<dbReference type="AlphaFoldDB" id="A0A5K7YFW2"/>
<sequence>MKAEKDLFDIFEKDRSYQYIMKRLLEASMEESYNSIMITEAGPGYPIIYVNPAFSELTGYAPREVMGKSPSILQGPKTDKAVIDRLDTDLARGKVFHGQAINYRKDGSEFMMQWKIAPIRNEKDETTHYLAIQKLVFK</sequence>
<evidence type="ECO:0000313" key="5">
    <source>
        <dbReference type="EMBL" id="BBO66940.1"/>
    </source>
</evidence>
<evidence type="ECO:0000313" key="6">
    <source>
        <dbReference type="Proteomes" id="UP000427906"/>
    </source>
</evidence>
<keyword evidence="6" id="KW-1185">Reference proteome</keyword>
<reference evidence="5 6" key="1">
    <citation type="submission" date="2019-11" db="EMBL/GenBank/DDBJ databases">
        <title>Comparative genomics of hydrocarbon-degrading Desulfosarcina strains.</title>
        <authorList>
            <person name="Watanabe M."/>
            <person name="Kojima H."/>
            <person name="Fukui M."/>
        </authorList>
    </citation>
    <scope>NUCLEOTIDE SEQUENCE [LARGE SCALE GENOMIC DNA]</scope>
    <source>
        <strain evidence="5 6">PL12</strain>
    </source>
</reference>
<dbReference type="InterPro" id="IPR035965">
    <property type="entry name" value="PAS-like_dom_sf"/>
</dbReference>
<organism evidence="5 6">
    <name type="scientific">Desulfosarcina alkanivorans</name>
    <dbReference type="NCBI Taxonomy" id="571177"/>
    <lineage>
        <taxon>Bacteria</taxon>
        <taxon>Pseudomonadati</taxon>
        <taxon>Thermodesulfobacteriota</taxon>
        <taxon>Desulfobacteria</taxon>
        <taxon>Desulfobacterales</taxon>
        <taxon>Desulfosarcinaceae</taxon>
        <taxon>Desulfosarcina</taxon>
    </lineage>
</organism>
<feature type="domain" description="PAS" evidence="4">
    <location>
        <begin position="21"/>
        <end position="93"/>
    </location>
</feature>
<dbReference type="KEGG" id="dalk:DSCA_08700"/>
<dbReference type="PROSITE" id="PS50112">
    <property type="entry name" value="PAS"/>
    <property type="match status" value="1"/>
</dbReference>
<dbReference type="SUPFAM" id="SSF55785">
    <property type="entry name" value="PYP-like sensor domain (PAS domain)"/>
    <property type="match status" value="1"/>
</dbReference>
<dbReference type="InterPro" id="IPR000014">
    <property type="entry name" value="PAS"/>
</dbReference>
<evidence type="ECO:0000256" key="1">
    <source>
        <dbReference type="ARBA" id="ARBA00022630"/>
    </source>
</evidence>
<proteinExistence type="predicted"/>
<dbReference type="Proteomes" id="UP000427906">
    <property type="component" value="Chromosome"/>
</dbReference>
<dbReference type="Gene3D" id="3.30.450.20">
    <property type="entry name" value="PAS domain"/>
    <property type="match status" value="1"/>
</dbReference>
<dbReference type="PANTHER" id="PTHR47429">
    <property type="entry name" value="PROTEIN TWIN LOV 1"/>
    <property type="match status" value="1"/>
</dbReference>
<protein>
    <recommendedName>
        <fullName evidence="4">PAS domain-containing protein</fullName>
    </recommendedName>
</protein>
<evidence type="ECO:0000256" key="2">
    <source>
        <dbReference type="ARBA" id="ARBA00022643"/>
    </source>
</evidence>